<dbReference type="VEuPathDB" id="FungiDB:RhiirA1_427654"/>
<protein>
    <submittedName>
        <fullName evidence="1">Uncharacterized protein</fullName>
    </submittedName>
</protein>
<evidence type="ECO:0000313" key="1">
    <source>
        <dbReference type="EMBL" id="PKY48121.1"/>
    </source>
</evidence>
<accession>A0A2I1GNA5</accession>
<evidence type="ECO:0000313" key="2">
    <source>
        <dbReference type="Proteomes" id="UP000234323"/>
    </source>
</evidence>
<comment type="caution">
    <text evidence="1">The sequence shown here is derived from an EMBL/GenBank/DDBJ whole genome shotgun (WGS) entry which is preliminary data.</text>
</comment>
<dbReference type="EMBL" id="LLXI01000605">
    <property type="protein sequence ID" value="PKY48121.1"/>
    <property type="molecule type" value="Genomic_DNA"/>
</dbReference>
<proteinExistence type="predicted"/>
<gene>
    <name evidence="1" type="ORF">RhiirA4_222326</name>
</gene>
<sequence length="139" mass="16173">MGPDLHSNPIGCSLLPVQVSQGRKEQGKIARDSGKLLFQHQDQIKIKKRIKKRTKENRKKYLRQVELLYQHQDQICRWITIMEHNRNKQPHTVNVSWKANQENIINLAFGASVTVTNWKDRESGKRTTDTFFLGTSMGM</sequence>
<organism evidence="1 2">
    <name type="scientific">Rhizophagus irregularis</name>
    <dbReference type="NCBI Taxonomy" id="588596"/>
    <lineage>
        <taxon>Eukaryota</taxon>
        <taxon>Fungi</taxon>
        <taxon>Fungi incertae sedis</taxon>
        <taxon>Mucoromycota</taxon>
        <taxon>Glomeromycotina</taxon>
        <taxon>Glomeromycetes</taxon>
        <taxon>Glomerales</taxon>
        <taxon>Glomeraceae</taxon>
        <taxon>Rhizophagus</taxon>
    </lineage>
</organism>
<dbReference type="AlphaFoldDB" id="A0A2I1GNA5"/>
<keyword evidence="2" id="KW-1185">Reference proteome</keyword>
<dbReference type="Proteomes" id="UP000234323">
    <property type="component" value="Unassembled WGS sequence"/>
</dbReference>
<reference evidence="1 2" key="1">
    <citation type="submission" date="2015-10" db="EMBL/GenBank/DDBJ databases">
        <title>Genome analyses suggest a sexual origin of heterokaryosis in a supposedly ancient asexual fungus.</title>
        <authorList>
            <person name="Ropars J."/>
            <person name="Sedzielewska K."/>
            <person name="Noel J."/>
            <person name="Charron P."/>
            <person name="Farinelli L."/>
            <person name="Marton T."/>
            <person name="Kruger M."/>
            <person name="Pelin A."/>
            <person name="Brachmann A."/>
            <person name="Corradi N."/>
        </authorList>
    </citation>
    <scope>NUCLEOTIDE SEQUENCE [LARGE SCALE GENOMIC DNA]</scope>
    <source>
        <strain evidence="1 2">A4</strain>
    </source>
</reference>
<name>A0A2I1GNA5_9GLOM</name>